<organism evidence="10 11">
    <name type="scientific">Salinimonas iocasae</name>
    <dbReference type="NCBI Taxonomy" id="2572577"/>
    <lineage>
        <taxon>Bacteria</taxon>
        <taxon>Pseudomonadati</taxon>
        <taxon>Pseudomonadota</taxon>
        <taxon>Gammaproteobacteria</taxon>
        <taxon>Alteromonadales</taxon>
        <taxon>Alteromonadaceae</taxon>
        <taxon>Alteromonas/Salinimonas group</taxon>
        <taxon>Salinimonas</taxon>
    </lineage>
</organism>
<feature type="transmembrane region" description="Helical" evidence="7">
    <location>
        <begin position="17"/>
        <end position="37"/>
    </location>
</feature>
<dbReference type="InterPro" id="IPR003838">
    <property type="entry name" value="ABC3_permease_C"/>
</dbReference>
<feature type="transmembrane region" description="Helical" evidence="7">
    <location>
        <begin position="344"/>
        <end position="373"/>
    </location>
</feature>
<dbReference type="KEGG" id="salk:FBQ74_15980"/>
<evidence type="ECO:0000256" key="4">
    <source>
        <dbReference type="ARBA" id="ARBA00022989"/>
    </source>
</evidence>
<dbReference type="PANTHER" id="PTHR43738:SF2">
    <property type="entry name" value="ABC TRANSPORTER PERMEASE"/>
    <property type="match status" value="1"/>
</dbReference>
<name>A0A5B7YH65_9ALTE</name>
<evidence type="ECO:0000313" key="11">
    <source>
        <dbReference type="Proteomes" id="UP000304912"/>
    </source>
</evidence>
<dbReference type="OrthoDB" id="9784014at2"/>
<feature type="domain" description="ABC3 transporter permease C-terminal" evidence="8">
    <location>
        <begin position="304"/>
        <end position="420"/>
    </location>
</feature>
<dbReference type="Proteomes" id="UP000304912">
    <property type="component" value="Chromosome"/>
</dbReference>
<evidence type="ECO:0000259" key="9">
    <source>
        <dbReference type="Pfam" id="PF12704"/>
    </source>
</evidence>
<keyword evidence="2" id="KW-1003">Cell membrane</keyword>
<evidence type="ECO:0000256" key="3">
    <source>
        <dbReference type="ARBA" id="ARBA00022692"/>
    </source>
</evidence>
<feature type="transmembrane region" description="Helical" evidence="7">
    <location>
        <begin position="393"/>
        <end position="418"/>
    </location>
</feature>
<comment type="subcellular location">
    <subcellularLocation>
        <location evidence="1">Cell membrane</location>
        <topology evidence="1">Multi-pass membrane protein</topology>
    </subcellularLocation>
</comment>
<reference evidence="10 11" key="1">
    <citation type="submission" date="2019-04" db="EMBL/GenBank/DDBJ databases">
        <title>Salinimonas iocasae sp. nov., a halophilic bacterium isolated from the outer tube casing of tubeworms in Okinawa Trough.</title>
        <authorList>
            <person name="Zhang H."/>
            <person name="Wang H."/>
            <person name="Li C."/>
        </authorList>
    </citation>
    <scope>NUCLEOTIDE SEQUENCE [LARGE SCALE GENOMIC DNA]</scope>
    <source>
        <strain evidence="10 11">KX18D6</strain>
    </source>
</reference>
<dbReference type="GO" id="GO:0005886">
    <property type="term" value="C:plasma membrane"/>
    <property type="evidence" value="ECO:0007669"/>
    <property type="project" value="UniProtKB-SubCell"/>
</dbReference>
<feature type="compositionally biased region" description="Basic and acidic residues" evidence="6">
    <location>
        <begin position="227"/>
        <end position="245"/>
    </location>
</feature>
<protein>
    <submittedName>
        <fullName evidence="10">ABC transporter permease</fullName>
    </submittedName>
</protein>
<sequence>MIAKIALASLKNRRTSVVLTLISIIISVSLLLGVEFIRGQVKQSFTRTVSGVDLIVGAPTGNLNLLLYSVFRIGNATNGISWEQVEKLDDHALVKWVIPVSLGDSHKGFRVVGTDNRYFTHYQYGNQQSLEMFSGASFAGDMSAVIGSEVARSLGYSVGDELVISHGLGNVSFKQHEQHPFTITGILAATGTPIDKAVHVTLHGIEAMHEQATASSSVRSLRIRKPTGQDEHTSSHDDDHEAHQHTPEQVTAIFVGLTSRAAALQLQYQLNQKNDEPVLAILPGMALSQLWQLMGGIEKLLLGISVLILVASLIGLITMLLATMRERRHEIAVLRAMGAGPLSILWLVQTEALLVALTGCIAALGIDAGLFVLLEPLLSEEFGLFISGTLLTVNSAIIIGSVLVATWLCSFVPALAAYRQALHAGLSQR</sequence>
<evidence type="ECO:0000256" key="7">
    <source>
        <dbReference type="SAM" id="Phobius"/>
    </source>
</evidence>
<keyword evidence="3 7" id="KW-0812">Transmembrane</keyword>
<evidence type="ECO:0000256" key="1">
    <source>
        <dbReference type="ARBA" id="ARBA00004651"/>
    </source>
</evidence>
<dbReference type="AlphaFoldDB" id="A0A5B7YH65"/>
<dbReference type="InterPro" id="IPR051125">
    <property type="entry name" value="ABC-4/HrtB_transporter"/>
</dbReference>
<dbReference type="EMBL" id="CP039852">
    <property type="protein sequence ID" value="QCZ94875.1"/>
    <property type="molecule type" value="Genomic_DNA"/>
</dbReference>
<proteinExistence type="predicted"/>
<dbReference type="Pfam" id="PF12704">
    <property type="entry name" value="MacB_PCD"/>
    <property type="match status" value="1"/>
</dbReference>
<dbReference type="InterPro" id="IPR025857">
    <property type="entry name" value="MacB_PCD"/>
</dbReference>
<feature type="region of interest" description="Disordered" evidence="6">
    <location>
        <begin position="211"/>
        <end position="245"/>
    </location>
</feature>
<gene>
    <name evidence="10" type="ORF">FBQ74_15980</name>
</gene>
<keyword evidence="5 7" id="KW-0472">Membrane</keyword>
<dbReference type="Pfam" id="PF02687">
    <property type="entry name" value="FtsX"/>
    <property type="match status" value="1"/>
</dbReference>
<keyword evidence="11" id="KW-1185">Reference proteome</keyword>
<accession>A0A5B7YH65</accession>
<keyword evidence="4 7" id="KW-1133">Transmembrane helix</keyword>
<dbReference type="RefSeq" id="WP_139757607.1">
    <property type="nucleotide sequence ID" value="NZ_CP039852.1"/>
</dbReference>
<feature type="transmembrane region" description="Helical" evidence="7">
    <location>
        <begin position="300"/>
        <end position="323"/>
    </location>
</feature>
<evidence type="ECO:0000259" key="8">
    <source>
        <dbReference type="Pfam" id="PF02687"/>
    </source>
</evidence>
<evidence type="ECO:0000256" key="6">
    <source>
        <dbReference type="SAM" id="MobiDB-lite"/>
    </source>
</evidence>
<evidence type="ECO:0000256" key="2">
    <source>
        <dbReference type="ARBA" id="ARBA00022475"/>
    </source>
</evidence>
<evidence type="ECO:0000256" key="5">
    <source>
        <dbReference type="ARBA" id="ARBA00023136"/>
    </source>
</evidence>
<feature type="domain" description="MacB-like periplasmic core" evidence="9">
    <location>
        <begin position="18"/>
        <end position="205"/>
    </location>
</feature>
<evidence type="ECO:0000313" key="10">
    <source>
        <dbReference type="EMBL" id="QCZ94875.1"/>
    </source>
</evidence>
<dbReference type="PANTHER" id="PTHR43738">
    <property type="entry name" value="ABC TRANSPORTER, MEMBRANE PROTEIN"/>
    <property type="match status" value="1"/>
</dbReference>